<accession>A0ABD1Z1A8</accession>
<protein>
    <submittedName>
        <fullName evidence="1">Uncharacterized protein</fullName>
    </submittedName>
</protein>
<dbReference type="SUPFAM" id="SSF52540">
    <property type="entry name" value="P-loop containing nucleoside triphosphate hydrolases"/>
    <property type="match status" value="1"/>
</dbReference>
<reference evidence="1 2" key="1">
    <citation type="submission" date="2024-09" db="EMBL/GenBank/DDBJ databases">
        <title>Chromosome-scale assembly of Riccia fluitans.</title>
        <authorList>
            <person name="Paukszto L."/>
            <person name="Sawicki J."/>
            <person name="Karawczyk K."/>
            <person name="Piernik-Szablinska J."/>
            <person name="Szczecinska M."/>
            <person name="Mazdziarz M."/>
        </authorList>
    </citation>
    <scope>NUCLEOTIDE SEQUENCE [LARGE SCALE GENOMIC DNA]</scope>
    <source>
        <strain evidence="1">Rf_01</strain>
        <tissue evidence="1">Aerial parts of the thallus</tissue>
    </source>
</reference>
<dbReference type="PANTHER" id="PTHR47679">
    <property type="entry name" value="PROTEIN TORNADO 1"/>
    <property type="match status" value="1"/>
</dbReference>
<dbReference type="SUPFAM" id="SSF53474">
    <property type="entry name" value="alpha/beta-Hydrolases"/>
    <property type="match status" value="1"/>
</dbReference>
<sequence length="1058" mass="121335">MPILLVNPGFDRDNEIDGCIEEISTTEVHVRVTIRVFKFFESWLPLLKERLTQRISAPVELLKISFIHPSSLRQKDLLWVRGELLQLLSDNRSIKHLILDSSFLEGGVDDDDFTLDLIVDLLHTNFTLKQIDLNCDAWEQGENSKAACVRKALERNARHAEFYSRFLDAGFKFERAKGARIFLCGEPDAGKTRLVKTMVETSVRNVRKSSRFSHVAEVSDFVKVFKARVPTAVSSHLSPKLSSTSGIDISVLRYDGRVQISIWDIGEQKSFRVLQNLLFPIASQVCIFLYVFKVEENANPQRRGLEHDFRKGFETCLRFIASSSNSQRRGNLPPQLFVVFTHKDKLKEHEMRVASWKWAESVVDEFCGKFQPMIEFCLHEKKIYFINSFESADVPLPPVLQRRPIWPSSDFREYIVKTYRALEGVESGLNSVGKEFWDLLFNYLHDVGSIFLVREEIFFLHLKKNSNNKCKDRDRTCLPELFFPLFQVHLWKKLPPELKEDDSKVVCRSEVMEIIVEDLEIFVERDGAACNHIDVLVRSCRPKEDAKAFVEENIVNTMLHFCKSEMGYPGVCLSIYILRTKCVTMLTPHSAREVISEEELKQKLMDYAKSNVSGMLTNGTHTTNSWIESVLQSMHYWPPVKAASSSLDLPGEPAKGLLSARVVETIKTELYYMAQRSIDPRKHEMDERRLSDEVYEVYAPLQTCPTMELVFVHGLLQDESDEKSYLSAWSTREDPNQCWLNTWLVSYPRLKQARVLTVSYDSKVRRSDTTGNMDYYLTAENLTTSLVEFAAVGQHCPLILVGHSVGGLVAKAICVQANRKLRSNDKKIYERFLGNLKGLFFFSVPHIGTTADILNLPRRGESSFSRSESARMYTQQLNKLRDLCFPDIKTTSGDNPQVLDAVDAALPSPTRYETQQEAELVKSLKLWDKHTARLNAEFGDIKKEMDWMTWGVSESNETKLGSQENQKPNLYENVSSSRSGVVVTEAAARAGMDKFNVIPGTDHFTICRPERRNSNNLQYLVKFIEEVIQPDLKRVTRHFYDSAGYDVIKKRCMSLYVN</sequence>
<comment type="caution">
    <text evidence="1">The sequence shown here is derived from an EMBL/GenBank/DDBJ whole genome shotgun (WGS) entry which is preliminary data.</text>
</comment>
<dbReference type="Gene3D" id="3.40.50.300">
    <property type="entry name" value="P-loop containing nucleotide triphosphate hydrolases"/>
    <property type="match status" value="1"/>
</dbReference>
<dbReference type="InterPro" id="IPR027417">
    <property type="entry name" value="P-loop_NTPase"/>
</dbReference>
<keyword evidence="2" id="KW-1185">Reference proteome</keyword>
<gene>
    <name evidence="1" type="ORF">R1flu_009087</name>
</gene>
<dbReference type="Proteomes" id="UP001605036">
    <property type="component" value="Unassembled WGS sequence"/>
</dbReference>
<dbReference type="PANTHER" id="PTHR47679:SF1">
    <property type="entry name" value="PROTEIN TORNADO 1"/>
    <property type="match status" value="1"/>
</dbReference>
<dbReference type="EMBL" id="JBHFFA010000002">
    <property type="protein sequence ID" value="KAL2641500.1"/>
    <property type="molecule type" value="Genomic_DNA"/>
</dbReference>
<evidence type="ECO:0000313" key="1">
    <source>
        <dbReference type="EMBL" id="KAL2641500.1"/>
    </source>
</evidence>
<dbReference type="InterPro" id="IPR029058">
    <property type="entry name" value="AB_hydrolase_fold"/>
</dbReference>
<dbReference type="Gene3D" id="3.40.50.1820">
    <property type="entry name" value="alpha/beta hydrolase"/>
    <property type="match status" value="1"/>
</dbReference>
<dbReference type="AlphaFoldDB" id="A0ABD1Z1A8"/>
<name>A0ABD1Z1A8_9MARC</name>
<proteinExistence type="predicted"/>
<evidence type="ECO:0000313" key="2">
    <source>
        <dbReference type="Proteomes" id="UP001605036"/>
    </source>
</evidence>
<organism evidence="1 2">
    <name type="scientific">Riccia fluitans</name>
    <dbReference type="NCBI Taxonomy" id="41844"/>
    <lineage>
        <taxon>Eukaryota</taxon>
        <taxon>Viridiplantae</taxon>
        <taxon>Streptophyta</taxon>
        <taxon>Embryophyta</taxon>
        <taxon>Marchantiophyta</taxon>
        <taxon>Marchantiopsida</taxon>
        <taxon>Marchantiidae</taxon>
        <taxon>Marchantiales</taxon>
        <taxon>Ricciaceae</taxon>
        <taxon>Riccia</taxon>
    </lineage>
</organism>